<reference evidence="1" key="1">
    <citation type="journal article" date="2014" name="Front. Microbiol.">
        <title>High frequency of phylogenetically diverse reductive dehalogenase-homologous genes in deep subseafloor sedimentary metagenomes.</title>
        <authorList>
            <person name="Kawai M."/>
            <person name="Futagami T."/>
            <person name="Toyoda A."/>
            <person name="Takaki Y."/>
            <person name="Nishi S."/>
            <person name="Hori S."/>
            <person name="Arai W."/>
            <person name="Tsubouchi T."/>
            <person name="Morono Y."/>
            <person name="Uchiyama I."/>
            <person name="Ito T."/>
            <person name="Fujiyama A."/>
            <person name="Inagaki F."/>
            <person name="Takami H."/>
        </authorList>
    </citation>
    <scope>NUCLEOTIDE SEQUENCE</scope>
    <source>
        <strain evidence="1">Expedition CK06-06</strain>
    </source>
</reference>
<dbReference type="AlphaFoldDB" id="X0SB84"/>
<organism evidence="1">
    <name type="scientific">marine sediment metagenome</name>
    <dbReference type="NCBI Taxonomy" id="412755"/>
    <lineage>
        <taxon>unclassified sequences</taxon>
        <taxon>metagenomes</taxon>
        <taxon>ecological metagenomes</taxon>
    </lineage>
</organism>
<proteinExistence type="predicted"/>
<comment type="caution">
    <text evidence="1">The sequence shown here is derived from an EMBL/GenBank/DDBJ whole genome shotgun (WGS) entry which is preliminary data.</text>
</comment>
<evidence type="ECO:0000313" key="1">
    <source>
        <dbReference type="EMBL" id="GAF73172.1"/>
    </source>
</evidence>
<name>X0SB84_9ZZZZ</name>
<sequence length="261" mass="27384">MASNYITSEGGFNNTDLDDIFNPLASSNVAENFETGGDLWTGVNQIGHMLAQGFKLSSTLDIVSAALYLKAYTGNPSVKIHIYSSSGGLPDASLTASDSIELSETPSWHLMDFTPVELTSGTLYYVVAEQTAAGTSMIFSDDANGYADGKAVYHQGSSWDDGGGDFDSYFRVYTDLAIPVDPSGIKVEGIDINYRYDPIAVGLPADPVGYLVDGVDLNTIFAALAGAGLGRFGGGSLVGYSTTNVIEQITVATTANATDFG</sequence>
<protein>
    <recommendedName>
        <fullName evidence="2">DUF4082 domain-containing protein</fullName>
    </recommendedName>
</protein>
<dbReference type="NCBIfam" id="NF041539">
    <property type="entry name" value="choice_anch_R"/>
    <property type="match status" value="1"/>
</dbReference>
<gene>
    <name evidence="1" type="ORF">S01H1_05393</name>
</gene>
<accession>X0SB84</accession>
<feature type="non-terminal residue" evidence="1">
    <location>
        <position position="261"/>
    </location>
</feature>
<evidence type="ECO:0008006" key="2">
    <source>
        <dbReference type="Google" id="ProtNLM"/>
    </source>
</evidence>
<dbReference type="EMBL" id="BARS01002811">
    <property type="protein sequence ID" value="GAF73172.1"/>
    <property type="molecule type" value="Genomic_DNA"/>
</dbReference>